<dbReference type="Gene3D" id="3.90.550.10">
    <property type="entry name" value="Spore Coat Polysaccharide Biosynthesis Protein SpsA, Chain A"/>
    <property type="match status" value="1"/>
</dbReference>
<evidence type="ECO:0000259" key="1">
    <source>
        <dbReference type="Pfam" id="PF00534"/>
    </source>
</evidence>
<dbReference type="PANTHER" id="PTHR46656">
    <property type="entry name" value="PUTATIVE-RELATED"/>
    <property type="match status" value="1"/>
</dbReference>
<name>A0A7V3JAJ5_UNCC3</name>
<protein>
    <submittedName>
        <fullName evidence="3">Glycosyltransferase</fullName>
    </submittedName>
</protein>
<dbReference type="CDD" id="cd04186">
    <property type="entry name" value="GT_2_like_c"/>
    <property type="match status" value="1"/>
</dbReference>
<comment type="caution">
    <text evidence="3">The sequence shown here is derived from an EMBL/GenBank/DDBJ whole genome shotgun (WGS) entry which is preliminary data.</text>
</comment>
<dbReference type="InterPro" id="IPR001296">
    <property type="entry name" value="Glyco_trans_1"/>
</dbReference>
<dbReference type="GO" id="GO:0016757">
    <property type="term" value="F:glycosyltransferase activity"/>
    <property type="evidence" value="ECO:0007669"/>
    <property type="project" value="InterPro"/>
</dbReference>
<dbReference type="SUPFAM" id="SSF53448">
    <property type="entry name" value="Nucleotide-diphospho-sugar transferases"/>
    <property type="match status" value="1"/>
</dbReference>
<evidence type="ECO:0000313" key="3">
    <source>
        <dbReference type="EMBL" id="HFZ09204.1"/>
    </source>
</evidence>
<feature type="domain" description="Glycosyl transferase family 1" evidence="1">
    <location>
        <begin position="678"/>
        <end position="866"/>
    </location>
</feature>
<dbReference type="InterPro" id="IPR001173">
    <property type="entry name" value="Glyco_trans_2-like"/>
</dbReference>
<dbReference type="Pfam" id="PF00535">
    <property type="entry name" value="Glycos_transf_2"/>
    <property type="match status" value="1"/>
</dbReference>
<dbReference type="Gene3D" id="3.40.50.2000">
    <property type="entry name" value="Glycogen Phosphorylase B"/>
    <property type="match status" value="1"/>
</dbReference>
<dbReference type="SUPFAM" id="SSF53756">
    <property type="entry name" value="UDP-Glycosyltransferase/glycogen phosphorylase"/>
    <property type="match status" value="1"/>
</dbReference>
<reference evidence="3" key="1">
    <citation type="journal article" date="2020" name="mSystems">
        <title>Genome- and Community-Level Interaction Insights into Carbon Utilization and Element Cycling Functions of Hydrothermarchaeota in Hydrothermal Sediment.</title>
        <authorList>
            <person name="Zhou Z."/>
            <person name="Liu Y."/>
            <person name="Xu W."/>
            <person name="Pan J."/>
            <person name="Luo Z.H."/>
            <person name="Li M."/>
        </authorList>
    </citation>
    <scope>NUCLEOTIDE SEQUENCE [LARGE SCALE GENOMIC DNA]</scope>
    <source>
        <strain evidence="3">SpSt-757</strain>
    </source>
</reference>
<proteinExistence type="predicted"/>
<organism evidence="3">
    <name type="scientific">candidate division CPR3 bacterium</name>
    <dbReference type="NCBI Taxonomy" id="2268181"/>
    <lineage>
        <taxon>Bacteria</taxon>
        <taxon>Bacteria division CPR3</taxon>
    </lineage>
</organism>
<feature type="domain" description="Glycosyltransferase 2-like" evidence="2">
    <location>
        <begin position="23"/>
        <end position="194"/>
    </location>
</feature>
<dbReference type="EMBL" id="DTGG01000117">
    <property type="protein sequence ID" value="HFZ09204.1"/>
    <property type="molecule type" value="Genomic_DNA"/>
</dbReference>
<dbReference type="InterPro" id="IPR029044">
    <property type="entry name" value="Nucleotide-diphossugar_trans"/>
</dbReference>
<evidence type="ECO:0000259" key="2">
    <source>
        <dbReference type="Pfam" id="PF00535"/>
    </source>
</evidence>
<sequence length="893" mass="102333">MLFNTTKQFSINTANSADSDVIVLIPNYNGKHLLQKCLSSLHNQTYHNFKVLVVDDGSTTDDVIWLRKNFPAVTVLALPKNQGFAKAVNAGFTYACKTWHPTFIAVLNNDTQVTENWLSALIARAKTDSQIAAVTSNMFFANHPNILNSQGGEIAWNGDGSDVNFGVRRELGYQKARDVLGACFGAALVRRDAWEVVGPLDEVFYAYFEDLDWSWRARLFGYRIVFEPQAIVYHQGSASFGKNNYRKLFLTKRNALRCAIKNYERKNLGKRLHDIFLGDWFYFIGYVFEQSGADNFSWFKRLRYALIPLWAIIWNICHLPSALLDRRQIQKKRRTTDEEIGVLPRLDNKTEFNNHTLNARALAVFFRFISEKEAATSREAALVRAAEFFIIGTVGYWKPETPPTENLENLAGLDWNRVITLATETNAASPLFFYLRVLESLGNKETKTLIREIIPRIASVGSRAQNFFLTRINIQKYLQGKRDIWTRLYAAAYLEPTLLHHITALAHAWYNYLTRGKKSTTTTETHHTLPFGVNLFGFLTSESGVGEAARSLARSLQTTELPFTLLNSDANPHRQMDTSFARFFSKENPYRINVIAVYGDVFEDVLNRLGRQKFRNRYNIAYWAWELDTLPESWRALRHTIDEVWVPSTFVRDTVVKACIEPVTIVPHAITVGKKPYQRQHFNLPKDEFIFLFMFDFYSIFERKNPLAVIQAFTMAFHKNENARLVIKCSNADIDIENFNKLQSAAQGAKITIINQYLDKEKVESLINVADCYVSLHRSEGFGLTIAEAMAVGKPVIATNYSGNVDFMNEENSFPVNFKLRKLDKDYGPYKKGGMWAEPDIQNAAELMRLVFENEEVRRRRSLKAKEFIATHLNPKIVGETIKNRLQKIEGIL</sequence>
<dbReference type="AlphaFoldDB" id="A0A7V3JAJ5"/>
<dbReference type="CDD" id="cd03801">
    <property type="entry name" value="GT4_PimA-like"/>
    <property type="match status" value="1"/>
</dbReference>
<keyword evidence="3" id="KW-0808">Transferase</keyword>
<dbReference type="Pfam" id="PF00534">
    <property type="entry name" value="Glycos_transf_1"/>
    <property type="match status" value="1"/>
</dbReference>
<accession>A0A7V3JAJ5</accession>
<gene>
    <name evidence="3" type="ORF">ENV41_03625</name>
</gene>
<dbReference type="PANTHER" id="PTHR46656:SF3">
    <property type="entry name" value="PUTATIVE-RELATED"/>
    <property type="match status" value="1"/>
</dbReference>